<keyword evidence="6" id="KW-0547">Nucleotide-binding</keyword>
<evidence type="ECO:0000259" key="3">
    <source>
        <dbReference type="PROSITE" id="PS50966"/>
    </source>
</evidence>
<comment type="caution">
    <text evidence="6">The sequence shown here is derived from an EMBL/GenBank/DDBJ whole genome shotgun (WGS) entry which is preliminary data.</text>
</comment>
<feature type="domain" description="Helicase C-terminal" evidence="5">
    <location>
        <begin position="1010"/>
        <end position="1167"/>
    </location>
</feature>
<dbReference type="GO" id="GO:0005524">
    <property type="term" value="F:ATP binding"/>
    <property type="evidence" value="ECO:0007669"/>
    <property type="project" value="InterPro"/>
</dbReference>
<proteinExistence type="predicted"/>
<dbReference type="PANTHER" id="PTHR10799">
    <property type="entry name" value="SNF2/RAD54 HELICASE FAMILY"/>
    <property type="match status" value="1"/>
</dbReference>
<dbReference type="InterPro" id="IPR007527">
    <property type="entry name" value="Znf_SWIM"/>
</dbReference>
<gene>
    <name evidence="6" type="ORF">IPF40_14635</name>
</gene>
<dbReference type="InterPro" id="IPR049730">
    <property type="entry name" value="SNF2/RAD54-like_C"/>
</dbReference>
<dbReference type="Pfam" id="PF00271">
    <property type="entry name" value="Helicase_C"/>
    <property type="match status" value="1"/>
</dbReference>
<evidence type="ECO:0000256" key="1">
    <source>
        <dbReference type="ARBA" id="ARBA00022801"/>
    </source>
</evidence>
<keyword evidence="6" id="KW-0067">ATP-binding</keyword>
<dbReference type="GO" id="GO:0016787">
    <property type="term" value="F:hydrolase activity"/>
    <property type="evidence" value="ECO:0007669"/>
    <property type="project" value="UniProtKB-KW"/>
</dbReference>
<accession>A0A935CES2</accession>
<feature type="domain" description="Helicase ATP-binding" evidence="4">
    <location>
        <begin position="707"/>
        <end position="886"/>
    </location>
</feature>
<dbReference type="Gene3D" id="3.40.50.300">
    <property type="entry name" value="P-loop containing nucleotide triphosphate hydrolases"/>
    <property type="match status" value="1"/>
</dbReference>
<evidence type="ECO:0000256" key="2">
    <source>
        <dbReference type="PROSITE-ProRule" id="PRU00325"/>
    </source>
</evidence>
<protein>
    <submittedName>
        <fullName evidence="6">DEAD/DEAH box helicase</fullName>
    </submittedName>
</protein>
<keyword evidence="2" id="KW-0479">Metal-binding</keyword>
<dbReference type="InterPro" id="IPR000330">
    <property type="entry name" value="SNF2_N"/>
</dbReference>
<dbReference type="Pfam" id="PF00176">
    <property type="entry name" value="SNF2-rel_dom"/>
    <property type="match status" value="1"/>
</dbReference>
<dbReference type="PROSITE" id="PS51194">
    <property type="entry name" value="HELICASE_CTER"/>
    <property type="match status" value="1"/>
</dbReference>
<keyword evidence="2" id="KW-0862">Zinc</keyword>
<dbReference type="Gene3D" id="3.40.50.10810">
    <property type="entry name" value="Tandem AAA-ATPase domain"/>
    <property type="match status" value="1"/>
</dbReference>
<evidence type="ECO:0000259" key="5">
    <source>
        <dbReference type="PROSITE" id="PS51194"/>
    </source>
</evidence>
<dbReference type="AlphaFoldDB" id="A0A935CES2"/>
<evidence type="ECO:0000313" key="6">
    <source>
        <dbReference type="EMBL" id="MBK6302209.1"/>
    </source>
</evidence>
<dbReference type="PROSITE" id="PS50966">
    <property type="entry name" value="ZF_SWIM"/>
    <property type="match status" value="1"/>
</dbReference>
<keyword evidence="1" id="KW-0378">Hydrolase</keyword>
<dbReference type="EMBL" id="JADIXZ010000008">
    <property type="protein sequence ID" value="MBK6302209.1"/>
    <property type="molecule type" value="Genomic_DNA"/>
</dbReference>
<name>A0A935CES2_9MICO</name>
<evidence type="ECO:0000313" key="7">
    <source>
        <dbReference type="Proteomes" id="UP000718281"/>
    </source>
</evidence>
<dbReference type="SMART" id="SM00487">
    <property type="entry name" value="DEXDc"/>
    <property type="match status" value="1"/>
</dbReference>
<organism evidence="6 7">
    <name type="scientific">Candidatus Phosphoribacter hodrii</name>
    <dbReference type="NCBI Taxonomy" id="2953743"/>
    <lineage>
        <taxon>Bacteria</taxon>
        <taxon>Bacillati</taxon>
        <taxon>Actinomycetota</taxon>
        <taxon>Actinomycetes</taxon>
        <taxon>Micrococcales</taxon>
        <taxon>Dermatophilaceae</taxon>
        <taxon>Candidatus Phosphoribacter</taxon>
    </lineage>
</organism>
<dbReference type="SUPFAM" id="SSF52540">
    <property type="entry name" value="P-loop containing nucleoside triphosphate hydrolases"/>
    <property type="match status" value="2"/>
</dbReference>
<dbReference type="InterPro" id="IPR014001">
    <property type="entry name" value="Helicase_ATP-bd"/>
</dbReference>
<sequence>MTADLAALGARLRLLTDAQLRAVAGPTTFTRGQGYAAQRRVSGLAASSTWVVSAKVRGSGRIYQTQVELYLSRGEVLWTGECTCPMQVDCKHSVAVAIVARQTFGLAGAATLATPAAYVSDSDLARWAVVPALDEPASWTDQPPPDEYDRYDYDDDGYPDPLAALHHLHPGAPTTPGLPAWERAVRAVVGDTAATTTHFTPVGLLFEVQVTPPNRYSPPGSAHAKLLVRPMVPGKTGWVRTGLTWGNLDYASPYGQIKLNPVHQSALQAVVAIARQPYGYRPIADRVDLAVLGRGWFAALRECQRLGIKLLTDPKRSGEVTLAEEPARVVVHLTSDGEGGLLVGPTIVEPAEVAATQGDWEAIGSPATGMWVAHGDDLVIAAFEPAVDVPTQRWLVEGGQRVPAGDVARFFAGHLPALAKRFDVLSPDGSVEVPTVGAPRLLLRLTHEPGLRLSLAWSFTYAVGQDRVEVAVGSSTEPTIRDLAAEERLIDGLDALDKAPGLRTARPTVGWSLQPRSGLDGSPMLRFLNLVLPRLEEHPDVDIEVLGTPIPYAEADEAPTVSLAITESSDSTDWFDLDVQVRVGPQDVPIRSLVTALTLGEEHVILPSGTWFRVDRPELTELRRLIDEARAMSDDPKGPLRLSAYQADLWAELEELGVVQEQSERWRSLVAGLAGAAEGAPPEPVPAPEGLAAELRHYQHSGYEWLTFLRRAGLGGILADDMGLGKTMQTLAMILRAVQDREEAADAEGATGAGGERAAYPPFLVVAPTSVLPTWLAEAARFAPSLRVVALGETTKRRRGSIAEAIAGADLVVTTYAVFRIDADAFRECAWSALVLDEAQFVKNHQSQVYQCARLLPARTKLAITGTPMENNLMELWALLSIVAPGLFPRPAAFAEHFRRPIESGTAPERLDTLRRRIRPVMLRRTKDAVASELPPKQEQVIEVALSPKHRRIYDRVLAHERQRILGLLDDAQRNRIAILRSLTRMRRLCLDPVLDDPAHAGIGSAKVDALLELLTPVLAEGHQALVFSQFTGFLATVRARLDAEGISYAYLDGRTRKREEAISSFRSGERSVFLVSLKAGGFGLTLTEADYVFLLDPWWNPATEAQAIDRTHRIGQDKHVFVYRMVAADTIEDKVLALQERKRELFARVVDEGALASGVLSPEDIRGLL</sequence>
<keyword evidence="2" id="KW-0863">Zinc-finger</keyword>
<reference evidence="6 7" key="1">
    <citation type="submission" date="2020-10" db="EMBL/GenBank/DDBJ databases">
        <title>Connecting structure to function with the recovery of over 1000 high-quality activated sludge metagenome-assembled genomes encoding full-length rRNA genes using long-read sequencing.</title>
        <authorList>
            <person name="Singleton C.M."/>
            <person name="Petriglieri F."/>
            <person name="Kristensen J.M."/>
            <person name="Kirkegaard R.H."/>
            <person name="Michaelsen T.Y."/>
            <person name="Andersen M.H."/>
            <person name="Karst S.M."/>
            <person name="Dueholm M.S."/>
            <person name="Nielsen P.H."/>
            <person name="Albertsen M."/>
        </authorList>
    </citation>
    <scope>NUCLEOTIDE SEQUENCE [LARGE SCALE GENOMIC DNA]</scope>
    <source>
        <strain evidence="6">AalE_18-Q3-R2-46_BAT3C.188</strain>
    </source>
</reference>
<keyword evidence="6" id="KW-0347">Helicase</keyword>
<dbReference type="SMART" id="SM00490">
    <property type="entry name" value="HELICc"/>
    <property type="match status" value="1"/>
</dbReference>
<dbReference type="GO" id="GO:0008270">
    <property type="term" value="F:zinc ion binding"/>
    <property type="evidence" value="ECO:0007669"/>
    <property type="project" value="UniProtKB-KW"/>
</dbReference>
<dbReference type="PROSITE" id="PS51192">
    <property type="entry name" value="HELICASE_ATP_BIND_1"/>
    <property type="match status" value="1"/>
</dbReference>
<dbReference type="GO" id="GO:0004386">
    <property type="term" value="F:helicase activity"/>
    <property type="evidence" value="ECO:0007669"/>
    <property type="project" value="UniProtKB-KW"/>
</dbReference>
<dbReference type="InterPro" id="IPR027417">
    <property type="entry name" value="P-loop_NTPase"/>
</dbReference>
<dbReference type="InterPro" id="IPR038718">
    <property type="entry name" value="SNF2-like_sf"/>
</dbReference>
<feature type="domain" description="SWIM-type" evidence="3">
    <location>
        <begin position="65"/>
        <end position="101"/>
    </location>
</feature>
<dbReference type="CDD" id="cd18793">
    <property type="entry name" value="SF2_C_SNF"/>
    <property type="match status" value="1"/>
</dbReference>
<evidence type="ECO:0000259" key="4">
    <source>
        <dbReference type="PROSITE" id="PS51192"/>
    </source>
</evidence>
<dbReference type="Proteomes" id="UP000718281">
    <property type="component" value="Unassembled WGS sequence"/>
</dbReference>
<dbReference type="InterPro" id="IPR001650">
    <property type="entry name" value="Helicase_C-like"/>
</dbReference>